<evidence type="ECO:0000256" key="4">
    <source>
        <dbReference type="ARBA" id="ARBA00022643"/>
    </source>
</evidence>
<evidence type="ECO:0000259" key="6">
    <source>
        <dbReference type="Pfam" id="PF00881"/>
    </source>
</evidence>
<dbReference type="OrthoDB" id="9812105at2"/>
<gene>
    <name evidence="7" type="ORF">EDC37_1108</name>
</gene>
<keyword evidence="4" id="KW-0288">FMN</keyword>
<dbReference type="Proteomes" id="UP000295188">
    <property type="component" value="Unassembled WGS sequence"/>
</dbReference>
<evidence type="ECO:0000256" key="3">
    <source>
        <dbReference type="ARBA" id="ARBA00022630"/>
    </source>
</evidence>
<dbReference type="SUPFAM" id="SSF55469">
    <property type="entry name" value="FMN-dependent nitroreductase-like"/>
    <property type="match status" value="1"/>
</dbReference>
<dbReference type="Gene3D" id="3.40.109.10">
    <property type="entry name" value="NADH Oxidase"/>
    <property type="match status" value="1"/>
</dbReference>
<dbReference type="InterPro" id="IPR000415">
    <property type="entry name" value="Nitroreductase-like"/>
</dbReference>
<name>A0A4R3K6F8_9FIRM</name>
<evidence type="ECO:0000313" key="8">
    <source>
        <dbReference type="Proteomes" id="UP000295188"/>
    </source>
</evidence>
<keyword evidence="3" id="KW-0285">Flavoprotein</keyword>
<evidence type="ECO:0000256" key="2">
    <source>
        <dbReference type="ARBA" id="ARBA00007118"/>
    </source>
</evidence>
<comment type="cofactor">
    <cofactor evidence="1">
        <name>FMN</name>
        <dbReference type="ChEBI" id="CHEBI:58210"/>
    </cofactor>
</comment>
<evidence type="ECO:0000256" key="5">
    <source>
        <dbReference type="ARBA" id="ARBA00023002"/>
    </source>
</evidence>
<feature type="domain" description="Nitroreductase" evidence="6">
    <location>
        <begin position="67"/>
        <end position="147"/>
    </location>
</feature>
<dbReference type="Pfam" id="PF00881">
    <property type="entry name" value="Nitroreductase"/>
    <property type="match status" value="2"/>
</dbReference>
<protein>
    <submittedName>
        <fullName evidence="7">Nitroreductase</fullName>
    </submittedName>
</protein>
<dbReference type="EMBL" id="SMAA01000010">
    <property type="protein sequence ID" value="TCS78380.1"/>
    <property type="molecule type" value="Genomic_DNA"/>
</dbReference>
<accession>A0A4R3K6F8</accession>
<sequence length="177" mass="20085">MDYEGLINSRYSVRNYSGQQVEKEKLDKILEAGRIAPTAGNRQPQRIVVIQDENARAKIKQCTPCHFDAPLVFLVCYDKSVENNNHYGDKRPYGRVDASIVLTHMMLEAHNLGLGAVWVGLFNPELLKKNFSIPDNYEILGLMPLGYPSTQAKPSKMHSEKFPIEHTVWYNSFATEG</sequence>
<keyword evidence="8" id="KW-1185">Reference proteome</keyword>
<comment type="similarity">
    <text evidence="2">Belongs to the nitroreductase family.</text>
</comment>
<dbReference type="RefSeq" id="WP_132549871.1">
    <property type="nucleotide sequence ID" value="NZ_SMAA01000010.1"/>
</dbReference>
<evidence type="ECO:0000256" key="1">
    <source>
        <dbReference type="ARBA" id="ARBA00001917"/>
    </source>
</evidence>
<proteinExistence type="inferred from homology"/>
<comment type="caution">
    <text evidence="7">The sequence shown here is derived from an EMBL/GenBank/DDBJ whole genome shotgun (WGS) entry which is preliminary data.</text>
</comment>
<feature type="domain" description="Nitroreductase" evidence="6">
    <location>
        <begin position="7"/>
        <end position="61"/>
    </location>
</feature>
<dbReference type="CDD" id="cd20609">
    <property type="entry name" value="nitroreductase"/>
    <property type="match status" value="1"/>
</dbReference>
<dbReference type="AlphaFoldDB" id="A0A4R3K6F8"/>
<evidence type="ECO:0000313" key="7">
    <source>
        <dbReference type="EMBL" id="TCS78380.1"/>
    </source>
</evidence>
<dbReference type="PANTHER" id="PTHR43673">
    <property type="entry name" value="NAD(P)H NITROREDUCTASE YDGI-RELATED"/>
    <property type="match status" value="1"/>
</dbReference>
<reference evidence="7 8" key="1">
    <citation type="submission" date="2019-03" db="EMBL/GenBank/DDBJ databases">
        <title>Genomic Encyclopedia of Type Strains, Phase IV (KMG-IV): sequencing the most valuable type-strain genomes for metagenomic binning, comparative biology and taxonomic classification.</title>
        <authorList>
            <person name="Goeker M."/>
        </authorList>
    </citation>
    <scope>NUCLEOTIDE SEQUENCE [LARGE SCALE GENOMIC DNA]</scope>
    <source>
        <strain evidence="7 8">DSM 20467</strain>
    </source>
</reference>
<dbReference type="PANTHER" id="PTHR43673:SF2">
    <property type="entry name" value="NITROREDUCTASE"/>
    <property type="match status" value="1"/>
</dbReference>
<dbReference type="InterPro" id="IPR029479">
    <property type="entry name" value="Nitroreductase"/>
</dbReference>
<dbReference type="GO" id="GO:0016491">
    <property type="term" value="F:oxidoreductase activity"/>
    <property type="evidence" value="ECO:0007669"/>
    <property type="project" value="UniProtKB-KW"/>
</dbReference>
<keyword evidence="5" id="KW-0560">Oxidoreductase</keyword>
<organism evidence="7 8">
    <name type="scientific">Pectinatus cerevisiiphilus</name>
    <dbReference type="NCBI Taxonomy" id="86956"/>
    <lineage>
        <taxon>Bacteria</taxon>
        <taxon>Bacillati</taxon>
        <taxon>Bacillota</taxon>
        <taxon>Negativicutes</taxon>
        <taxon>Selenomonadales</taxon>
        <taxon>Selenomonadaceae</taxon>
        <taxon>Pectinatus</taxon>
    </lineage>
</organism>